<dbReference type="SUPFAM" id="SSF47762">
    <property type="entry name" value="PAH2 domain"/>
    <property type="match status" value="1"/>
</dbReference>
<evidence type="ECO:0000256" key="1">
    <source>
        <dbReference type="ARBA" id="ARBA00004123"/>
    </source>
</evidence>
<feature type="region of interest" description="Disordered" evidence="3">
    <location>
        <begin position="239"/>
        <end position="259"/>
    </location>
</feature>
<proteinExistence type="predicted"/>
<dbReference type="Pfam" id="PF02671">
    <property type="entry name" value="PAH"/>
    <property type="match status" value="1"/>
</dbReference>
<comment type="caution">
    <text evidence="4">The sequence shown here is derived from an EMBL/GenBank/DDBJ whole genome shotgun (WGS) entry which is preliminary data.</text>
</comment>
<dbReference type="GO" id="GO:0003714">
    <property type="term" value="F:transcription corepressor activity"/>
    <property type="evidence" value="ECO:0007669"/>
    <property type="project" value="InterPro"/>
</dbReference>
<dbReference type="GO" id="GO:0000122">
    <property type="term" value="P:negative regulation of transcription by RNA polymerase II"/>
    <property type="evidence" value="ECO:0007669"/>
    <property type="project" value="TreeGrafter"/>
</dbReference>
<feature type="region of interest" description="Disordered" evidence="3">
    <location>
        <begin position="326"/>
        <end position="359"/>
    </location>
</feature>
<dbReference type="AlphaFoldDB" id="A0A835JAJ0"/>
<feature type="compositionally biased region" description="Basic and acidic residues" evidence="3">
    <location>
        <begin position="245"/>
        <end position="259"/>
    </location>
</feature>
<evidence type="ECO:0000313" key="5">
    <source>
        <dbReference type="Proteomes" id="UP000657918"/>
    </source>
</evidence>
<dbReference type="GO" id="GO:0000118">
    <property type="term" value="C:histone deacetylase complex"/>
    <property type="evidence" value="ECO:0007669"/>
    <property type="project" value="TreeGrafter"/>
</dbReference>
<keyword evidence="5" id="KW-1185">Reference proteome</keyword>
<dbReference type="InterPro" id="IPR003822">
    <property type="entry name" value="PAH"/>
</dbReference>
<gene>
    <name evidence="4" type="ORF">SADUNF_Sadunf16G0190800</name>
</gene>
<comment type="subcellular location">
    <subcellularLocation>
        <location evidence="1">Nucleus</location>
    </subcellularLocation>
</comment>
<name>A0A835JAJ0_9ROSI</name>
<dbReference type="GO" id="GO:0000785">
    <property type="term" value="C:chromatin"/>
    <property type="evidence" value="ECO:0007669"/>
    <property type="project" value="TreeGrafter"/>
</dbReference>
<dbReference type="InterPro" id="IPR036600">
    <property type="entry name" value="PAH_sf"/>
</dbReference>
<evidence type="ECO:0000256" key="2">
    <source>
        <dbReference type="ARBA" id="ARBA00023242"/>
    </source>
</evidence>
<sequence>MKRQRERSDHYSSLLSLYPREEVEPALNYAKKLKAWFQYDQPEEKIQSLGRILEKFMVTAAAHDGLVGGLTVEHEYFSARLKAILGGNHDLIGELNSFLRPVFQISLEVEEEKETEAAMESNTDGHEEPMEFVKKLDGKSGKDVCGKLSKNFLLRKEGSMSLGDVCDFGHGVTEAHPDLQPDFLNSMPITEATPLANYLSGLKSSEHRNCRVDELQKESPESIQVCGKNKESEFVKADGSQVKGGNHDNEEKKTETTTESKTVRQRMDFIKKMKIECGEDGLEKFNFLKKGSRTLVDVFDSGLKPLSELEKPLACHLSDLLPTDLTNTRAADEPQKKRRNDKEAKLIKGDEAEEKANDGEAEKIREGIGFFEKVKKRLPREVSHMTFLKLFFYYSKGKIGKAEFTKMVASFIGNYPDLMGDFDHFWRNCESVNVLEVRGCKARDRMREKQSMEELDLSGCKRCTPGRRLPNHYGRNVFKCEDEQYELDMLVEWFKSAVKYADELGGSATVKNIEKNMVERIFRRCIERLYDDQGLEILDIFDEDTQRALPVLRMRLRKKLEELVRYRQSFENHQGWNVCH</sequence>
<dbReference type="PANTHER" id="PTHR12346:SF8">
    <property type="entry name" value="PAIRED AMPHIPATHIC HELIX PROTEIN SIN3-LIKE 2"/>
    <property type="match status" value="1"/>
</dbReference>
<dbReference type="PANTHER" id="PTHR12346">
    <property type="entry name" value="SIN3B-RELATED"/>
    <property type="match status" value="1"/>
</dbReference>
<dbReference type="Gene3D" id="1.20.1160.11">
    <property type="entry name" value="Paired amphipathic helix"/>
    <property type="match status" value="1"/>
</dbReference>
<protein>
    <recommendedName>
        <fullName evidence="6">Histone deacetylase interacting domain-containing protein</fullName>
    </recommendedName>
</protein>
<dbReference type="Proteomes" id="UP000657918">
    <property type="component" value="Chromosome 16"/>
</dbReference>
<evidence type="ECO:0000313" key="4">
    <source>
        <dbReference type="EMBL" id="KAF9666072.1"/>
    </source>
</evidence>
<keyword evidence="2" id="KW-0539">Nucleus</keyword>
<reference evidence="4 5" key="1">
    <citation type="submission" date="2020-10" db="EMBL/GenBank/DDBJ databases">
        <title>Plant Genome Project.</title>
        <authorList>
            <person name="Zhang R.-G."/>
        </authorList>
    </citation>
    <scope>NUCLEOTIDE SEQUENCE [LARGE SCALE GENOMIC DNA]</scope>
    <source>
        <strain evidence="4">FAFU-HL-1</strain>
        <tissue evidence="4">Leaf</tissue>
    </source>
</reference>
<accession>A0A835JAJ0</accession>
<dbReference type="EMBL" id="JADGMS010000016">
    <property type="protein sequence ID" value="KAF9666072.1"/>
    <property type="molecule type" value="Genomic_DNA"/>
</dbReference>
<feature type="compositionally biased region" description="Basic and acidic residues" evidence="3">
    <location>
        <begin position="330"/>
        <end position="359"/>
    </location>
</feature>
<dbReference type="InterPro" id="IPR039774">
    <property type="entry name" value="Sin3-like"/>
</dbReference>
<dbReference type="OrthoDB" id="842506at2759"/>
<evidence type="ECO:0000256" key="3">
    <source>
        <dbReference type="SAM" id="MobiDB-lite"/>
    </source>
</evidence>
<evidence type="ECO:0008006" key="6">
    <source>
        <dbReference type="Google" id="ProtNLM"/>
    </source>
</evidence>
<organism evidence="4 5">
    <name type="scientific">Salix dunnii</name>
    <dbReference type="NCBI Taxonomy" id="1413687"/>
    <lineage>
        <taxon>Eukaryota</taxon>
        <taxon>Viridiplantae</taxon>
        <taxon>Streptophyta</taxon>
        <taxon>Embryophyta</taxon>
        <taxon>Tracheophyta</taxon>
        <taxon>Spermatophyta</taxon>
        <taxon>Magnoliopsida</taxon>
        <taxon>eudicotyledons</taxon>
        <taxon>Gunneridae</taxon>
        <taxon>Pentapetalae</taxon>
        <taxon>rosids</taxon>
        <taxon>fabids</taxon>
        <taxon>Malpighiales</taxon>
        <taxon>Salicaceae</taxon>
        <taxon>Saliceae</taxon>
        <taxon>Salix</taxon>
    </lineage>
</organism>